<dbReference type="EMBL" id="PVFR01000056">
    <property type="protein sequence ID" value="PRE46271.1"/>
    <property type="molecule type" value="Genomic_DNA"/>
</dbReference>
<accession>A0AB37ASK7</accession>
<organism evidence="1 2">
    <name type="scientific">Burkholderia multivorans</name>
    <dbReference type="NCBI Taxonomy" id="87883"/>
    <lineage>
        <taxon>Bacteria</taxon>
        <taxon>Pseudomonadati</taxon>
        <taxon>Pseudomonadota</taxon>
        <taxon>Betaproteobacteria</taxon>
        <taxon>Burkholderiales</taxon>
        <taxon>Burkholderiaceae</taxon>
        <taxon>Burkholderia</taxon>
        <taxon>Burkholderia cepacia complex</taxon>
    </lineage>
</organism>
<dbReference type="Proteomes" id="UP000237811">
    <property type="component" value="Unassembled WGS sequence"/>
</dbReference>
<evidence type="ECO:0000313" key="2">
    <source>
        <dbReference type="Proteomes" id="UP000237811"/>
    </source>
</evidence>
<dbReference type="GO" id="GO:0008168">
    <property type="term" value="F:methyltransferase activity"/>
    <property type="evidence" value="ECO:0007669"/>
    <property type="project" value="UniProtKB-KW"/>
</dbReference>
<dbReference type="AlphaFoldDB" id="A0AB37ASK7"/>
<gene>
    <name evidence="1" type="ORF">C6P99_18080</name>
</gene>
<protein>
    <submittedName>
        <fullName evidence="1">Methyltransferase type 12</fullName>
    </submittedName>
</protein>
<name>A0AB37ASK7_9BURK</name>
<keyword evidence="1" id="KW-0808">Transferase</keyword>
<dbReference type="GO" id="GO:0032259">
    <property type="term" value="P:methylation"/>
    <property type="evidence" value="ECO:0007669"/>
    <property type="project" value="UniProtKB-KW"/>
</dbReference>
<reference evidence="1 2" key="1">
    <citation type="submission" date="2018-03" db="EMBL/GenBank/DDBJ databases">
        <authorList>
            <person name="Nguyen K."/>
            <person name="Fouts D."/>
            <person name="Sutton G."/>
        </authorList>
    </citation>
    <scope>NUCLEOTIDE SEQUENCE [LARGE SCALE GENOMIC DNA]</scope>
    <source>
        <strain evidence="1 2">AU14328</strain>
    </source>
</reference>
<keyword evidence="1" id="KW-0489">Methyltransferase</keyword>
<proteinExistence type="predicted"/>
<sequence>MLRGACRVLAPGGRFLCETSNARLEPRRARTPQRSAPCADDIARRVAAAT</sequence>
<comment type="caution">
    <text evidence="1">The sequence shown here is derived from an EMBL/GenBank/DDBJ whole genome shotgun (WGS) entry which is preliminary data.</text>
</comment>
<evidence type="ECO:0000313" key="1">
    <source>
        <dbReference type="EMBL" id="PRE46271.1"/>
    </source>
</evidence>